<dbReference type="Gene3D" id="1.20.1250.20">
    <property type="entry name" value="MFS general substrate transporter like domains"/>
    <property type="match status" value="1"/>
</dbReference>
<dbReference type="Proteomes" id="UP000051373">
    <property type="component" value="Unassembled WGS sequence"/>
</dbReference>
<dbReference type="InterPro" id="IPR011701">
    <property type="entry name" value="MFS"/>
</dbReference>
<feature type="transmembrane region" description="Helical" evidence="7">
    <location>
        <begin position="49"/>
        <end position="69"/>
    </location>
</feature>
<feature type="transmembrane region" description="Helical" evidence="7">
    <location>
        <begin position="361"/>
        <end position="380"/>
    </location>
</feature>
<dbReference type="PANTHER" id="PTHR43266">
    <property type="entry name" value="MACROLIDE-EFFLUX PROTEIN"/>
    <property type="match status" value="1"/>
</dbReference>
<evidence type="ECO:0000259" key="8">
    <source>
        <dbReference type="PROSITE" id="PS50850"/>
    </source>
</evidence>
<comment type="subcellular location">
    <subcellularLocation>
        <location evidence="1">Cell membrane</location>
        <topology evidence="1">Multi-pass membrane protein</topology>
    </subcellularLocation>
</comment>
<keyword evidence="6 7" id="KW-0472">Membrane</keyword>
<dbReference type="EMBL" id="LJUJ01000012">
    <property type="protein sequence ID" value="KPK63489.1"/>
    <property type="molecule type" value="Genomic_DNA"/>
</dbReference>
<dbReference type="PROSITE" id="PS50850">
    <property type="entry name" value="MFS"/>
    <property type="match status" value="1"/>
</dbReference>
<name>A0A0S8FT78_UNCW3</name>
<dbReference type="PANTHER" id="PTHR43266:SF2">
    <property type="entry name" value="MAJOR FACILITATOR SUPERFAMILY (MFS) PROFILE DOMAIN-CONTAINING PROTEIN"/>
    <property type="match status" value="1"/>
</dbReference>
<dbReference type="AlphaFoldDB" id="A0A0S8FT78"/>
<feature type="transmembrane region" description="Helical" evidence="7">
    <location>
        <begin position="295"/>
        <end position="316"/>
    </location>
</feature>
<accession>A0A0S8FT78</accession>
<dbReference type="STRING" id="1703779.AMJ83_06865"/>
<evidence type="ECO:0000256" key="5">
    <source>
        <dbReference type="ARBA" id="ARBA00022989"/>
    </source>
</evidence>
<dbReference type="GO" id="GO:0022857">
    <property type="term" value="F:transmembrane transporter activity"/>
    <property type="evidence" value="ECO:0007669"/>
    <property type="project" value="InterPro"/>
</dbReference>
<dbReference type="SUPFAM" id="SSF103473">
    <property type="entry name" value="MFS general substrate transporter"/>
    <property type="match status" value="1"/>
</dbReference>
<gene>
    <name evidence="9" type="ORF">AMJ83_06865</name>
</gene>
<keyword evidence="3" id="KW-1003">Cell membrane</keyword>
<dbReference type="InterPro" id="IPR020846">
    <property type="entry name" value="MFS_dom"/>
</dbReference>
<evidence type="ECO:0000313" key="10">
    <source>
        <dbReference type="Proteomes" id="UP000051373"/>
    </source>
</evidence>
<dbReference type="CDD" id="cd06173">
    <property type="entry name" value="MFS_MefA_like"/>
    <property type="match status" value="1"/>
</dbReference>
<dbReference type="Pfam" id="PF07690">
    <property type="entry name" value="MFS_1"/>
    <property type="match status" value="1"/>
</dbReference>
<keyword evidence="5 7" id="KW-1133">Transmembrane helix</keyword>
<organism evidence="9 10">
    <name type="scientific">candidate division WOR_3 bacterium SM23_42</name>
    <dbReference type="NCBI Taxonomy" id="1703779"/>
    <lineage>
        <taxon>Bacteria</taxon>
        <taxon>Bacteria division WOR-3</taxon>
    </lineage>
</organism>
<dbReference type="GO" id="GO:0005886">
    <property type="term" value="C:plasma membrane"/>
    <property type="evidence" value="ECO:0007669"/>
    <property type="project" value="UniProtKB-SubCell"/>
</dbReference>
<evidence type="ECO:0000256" key="3">
    <source>
        <dbReference type="ARBA" id="ARBA00022475"/>
    </source>
</evidence>
<feature type="transmembrane region" description="Helical" evidence="7">
    <location>
        <begin position="322"/>
        <end position="340"/>
    </location>
</feature>
<reference evidence="9 10" key="1">
    <citation type="journal article" date="2015" name="Microbiome">
        <title>Genomic resolution of linkages in carbon, nitrogen, and sulfur cycling among widespread estuary sediment bacteria.</title>
        <authorList>
            <person name="Baker B.J."/>
            <person name="Lazar C.S."/>
            <person name="Teske A.P."/>
            <person name="Dick G.J."/>
        </authorList>
    </citation>
    <scope>NUCLEOTIDE SEQUENCE [LARGE SCALE GENOMIC DNA]</scope>
    <source>
        <strain evidence="9">SM23_42</strain>
    </source>
</reference>
<evidence type="ECO:0000256" key="7">
    <source>
        <dbReference type="SAM" id="Phobius"/>
    </source>
</evidence>
<protein>
    <recommendedName>
        <fullName evidence="8">Major facilitator superfamily (MFS) profile domain-containing protein</fullName>
    </recommendedName>
</protein>
<keyword evidence="2" id="KW-0813">Transport</keyword>
<proteinExistence type="predicted"/>
<evidence type="ECO:0000256" key="2">
    <source>
        <dbReference type="ARBA" id="ARBA00022448"/>
    </source>
</evidence>
<evidence type="ECO:0000256" key="4">
    <source>
        <dbReference type="ARBA" id="ARBA00022692"/>
    </source>
</evidence>
<evidence type="ECO:0000256" key="6">
    <source>
        <dbReference type="ARBA" id="ARBA00023136"/>
    </source>
</evidence>
<evidence type="ECO:0000313" key="9">
    <source>
        <dbReference type="EMBL" id="KPK63489.1"/>
    </source>
</evidence>
<keyword evidence="4 7" id="KW-0812">Transmembrane</keyword>
<sequence length="416" mass="46165">MFSLLKKRGILFLGLSTTISQLGDRLTHMVIITLIGIMFPGRISAFSQFSVTISLPIVILSPFAGVIVDHFNKQQIMFRCHLIQSGIIFLTPFFIMLTRSIIPVWVLVVLFFSLDLFNNTSKNSVVPDLVEYDQLVSANSMILALNRIATFIGMVGGGFLIAWVGWQVGFFIDASTHLIAGTLVLGMGAKKLFEPVRKVDFSFSTELKKSFNTFRSDLKELSLLLLRDRMVILVMISVFVLPFVSAVGYTVLIYLVQQEFGMGTPGVGLLGGIIGVGMLAGALLIGHFGRYFSRGLIIIFSISTLVVFFFIGPFFISPVFLYVLAFIVGIVYSFIGISQDTILQEDVLKGIRGRIFATKEFIANVTFVVWAVMVGVISTILSPFMIIRFVSIVLLVILVFTTIIYRSIPIEIRSKL</sequence>
<feature type="transmembrane region" description="Helical" evidence="7">
    <location>
        <begin position="144"/>
        <end position="164"/>
    </location>
</feature>
<feature type="transmembrane region" description="Helical" evidence="7">
    <location>
        <begin position="231"/>
        <end position="255"/>
    </location>
</feature>
<feature type="transmembrane region" description="Helical" evidence="7">
    <location>
        <begin position="267"/>
        <end position="288"/>
    </location>
</feature>
<dbReference type="InterPro" id="IPR036259">
    <property type="entry name" value="MFS_trans_sf"/>
</dbReference>
<evidence type="ECO:0000256" key="1">
    <source>
        <dbReference type="ARBA" id="ARBA00004651"/>
    </source>
</evidence>
<feature type="transmembrane region" description="Helical" evidence="7">
    <location>
        <begin position="386"/>
        <end position="405"/>
    </location>
</feature>
<feature type="domain" description="Major facilitator superfamily (MFS) profile" evidence="8">
    <location>
        <begin position="230"/>
        <end position="416"/>
    </location>
</feature>
<comment type="caution">
    <text evidence="9">The sequence shown here is derived from an EMBL/GenBank/DDBJ whole genome shotgun (WGS) entry which is preliminary data.</text>
</comment>